<feature type="disulfide bond" evidence="8">
    <location>
        <begin position="409"/>
        <end position="414"/>
    </location>
</feature>
<keyword evidence="5 10" id="KW-0472">Membrane</keyword>
<evidence type="ECO:0000256" key="4">
    <source>
        <dbReference type="ARBA" id="ARBA00023049"/>
    </source>
</evidence>
<feature type="region of interest" description="Disordered" evidence="9">
    <location>
        <begin position="792"/>
        <end position="826"/>
    </location>
</feature>
<feature type="active site" evidence="8">
    <location>
        <position position="393"/>
    </location>
</feature>
<dbReference type="GO" id="GO:0046872">
    <property type="term" value="F:metal ion binding"/>
    <property type="evidence" value="ECO:0007669"/>
    <property type="project" value="UniProtKB-KW"/>
</dbReference>
<gene>
    <name evidence="13" type="ORF">CHIRRI_LOCUS7822</name>
</gene>
<feature type="domain" description="Disintegrin" evidence="11">
    <location>
        <begin position="458"/>
        <end position="546"/>
    </location>
</feature>
<dbReference type="PROSITE" id="PS50214">
    <property type="entry name" value="DISINTEGRIN_2"/>
    <property type="match status" value="1"/>
</dbReference>
<keyword evidence="2 10" id="KW-0812">Transmembrane</keyword>
<keyword evidence="6 8" id="KW-1015">Disulfide bond</keyword>
<dbReference type="SUPFAM" id="SSF55486">
    <property type="entry name" value="Metalloproteases ('zincins'), catalytic domain"/>
    <property type="match status" value="1"/>
</dbReference>
<evidence type="ECO:0000256" key="1">
    <source>
        <dbReference type="ARBA" id="ARBA00004167"/>
    </source>
</evidence>
<evidence type="ECO:0000256" key="5">
    <source>
        <dbReference type="ARBA" id="ARBA00023136"/>
    </source>
</evidence>
<feature type="compositionally biased region" description="Basic and acidic residues" evidence="9">
    <location>
        <begin position="1259"/>
        <end position="1280"/>
    </location>
</feature>
<evidence type="ECO:0000313" key="13">
    <source>
        <dbReference type="EMBL" id="CAG9804945.1"/>
    </source>
</evidence>
<evidence type="ECO:0000256" key="7">
    <source>
        <dbReference type="PROSITE-ProRule" id="PRU00068"/>
    </source>
</evidence>
<dbReference type="Gene3D" id="3.40.390.10">
    <property type="entry name" value="Collagenase (Catalytic Domain)"/>
    <property type="match status" value="1"/>
</dbReference>
<feature type="compositionally biased region" description="Low complexity" evidence="9">
    <location>
        <begin position="801"/>
        <end position="817"/>
    </location>
</feature>
<feature type="region of interest" description="Disordered" evidence="9">
    <location>
        <begin position="1047"/>
        <end position="1112"/>
    </location>
</feature>
<dbReference type="InterPro" id="IPR036436">
    <property type="entry name" value="Disintegrin_dom_sf"/>
</dbReference>
<reference evidence="13" key="1">
    <citation type="submission" date="2022-01" db="EMBL/GenBank/DDBJ databases">
        <authorList>
            <person name="King R."/>
        </authorList>
    </citation>
    <scope>NUCLEOTIDE SEQUENCE</scope>
</reference>
<evidence type="ECO:0000256" key="3">
    <source>
        <dbReference type="ARBA" id="ARBA00022989"/>
    </source>
</evidence>
<dbReference type="InterPro" id="IPR001590">
    <property type="entry name" value="Peptidase_M12B"/>
</dbReference>
<dbReference type="PANTHER" id="PTHR11905">
    <property type="entry name" value="ADAM A DISINTEGRIN AND METALLOPROTEASE DOMAIN"/>
    <property type="match status" value="1"/>
</dbReference>
<feature type="binding site" evidence="8">
    <location>
        <position position="402"/>
    </location>
    <ligand>
        <name>Zn(2+)</name>
        <dbReference type="ChEBI" id="CHEBI:29105"/>
        <note>catalytic</note>
    </ligand>
</feature>
<feature type="transmembrane region" description="Helical" evidence="10">
    <location>
        <begin position="752"/>
        <end position="774"/>
    </location>
</feature>
<evidence type="ECO:0000256" key="9">
    <source>
        <dbReference type="SAM" id="MobiDB-lite"/>
    </source>
</evidence>
<dbReference type="EMBL" id="OU895878">
    <property type="protein sequence ID" value="CAG9804945.1"/>
    <property type="molecule type" value="Genomic_DNA"/>
</dbReference>
<organism evidence="13 14">
    <name type="scientific">Chironomus riparius</name>
    <dbReference type="NCBI Taxonomy" id="315576"/>
    <lineage>
        <taxon>Eukaryota</taxon>
        <taxon>Metazoa</taxon>
        <taxon>Ecdysozoa</taxon>
        <taxon>Arthropoda</taxon>
        <taxon>Hexapoda</taxon>
        <taxon>Insecta</taxon>
        <taxon>Pterygota</taxon>
        <taxon>Neoptera</taxon>
        <taxon>Endopterygota</taxon>
        <taxon>Diptera</taxon>
        <taxon>Nematocera</taxon>
        <taxon>Chironomoidea</taxon>
        <taxon>Chironomidae</taxon>
        <taxon>Chironominae</taxon>
        <taxon>Chironomus</taxon>
    </lineage>
</organism>
<evidence type="ECO:0000256" key="8">
    <source>
        <dbReference type="PROSITE-ProRule" id="PRU00276"/>
    </source>
</evidence>
<feature type="region of interest" description="Disordered" evidence="9">
    <location>
        <begin position="934"/>
        <end position="961"/>
    </location>
</feature>
<feature type="disulfide bond" evidence="8">
    <location>
        <begin position="407"/>
        <end position="431"/>
    </location>
</feature>
<dbReference type="Pfam" id="PF08516">
    <property type="entry name" value="ADAM_CR"/>
    <property type="match status" value="1"/>
</dbReference>
<feature type="compositionally biased region" description="Polar residues" evidence="9">
    <location>
        <begin position="1368"/>
        <end position="1378"/>
    </location>
</feature>
<dbReference type="InterPro" id="IPR024079">
    <property type="entry name" value="MetalloPept_cat_dom_sf"/>
</dbReference>
<feature type="disulfide bond" evidence="8">
    <location>
        <begin position="367"/>
        <end position="447"/>
    </location>
</feature>
<comment type="subcellular location">
    <subcellularLocation>
        <location evidence="1">Membrane</location>
        <topology evidence="1">Single-pass membrane protein</topology>
    </subcellularLocation>
</comment>
<evidence type="ECO:0000259" key="12">
    <source>
        <dbReference type="PROSITE" id="PS50215"/>
    </source>
</evidence>
<feature type="region of interest" description="Disordered" evidence="9">
    <location>
        <begin position="1178"/>
        <end position="1378"/>
    </location>
</feature>
<dbReference type="Proteomes" id="UP001153620">
    <property type="component" value="Chromosome 2"/>
</dbReference>
<dbReference type="Pfam" id="PF00200">
    <property type="entry name" value="Disintegrin"/>
    <property type="match status" value="1"/>
</dbReference>
<dbReference type="SMART" id="SM00608">
    <property type="entry name" value="ACR"/>
    <property type="match status" value="1"/>
</dbReference>
<keyword evidence="4" id="KW-0482">Metalloprotease</keyword>
<feature type="compositionally biased region" description="Low complexity" evidence="9">
    <location>
        <begin position="1219"/>
        <end position="1246"/>
    </location>
</feature>
<feature type="transmembrane region" description="Helical" evidence="10">
    <location>
        <begin position="289"/>
        <end position="309"/>
    </location>
</feature>
<evidence type="ECO:0000256" key="10">
    <source>
        <dbReference type="SAM" id="Phobius"/>
    </source>
</evidence>
<sequence length="1409" mass="154703">MNNVIMANKKDMLGPILFQNKRKCEISIRKFYESLLLIICVVTILNKGFPFNSVDALEHHLDSTDFNKHTVIEPKILHARHKRAIAGTLEEDGTHATHIHLIYEHNNKDVILDLHLNDNLIPIEHYISYQLPNGDKTIKNFTKTDIDLCNYQGKIRHKPESSVALSTCNGIRGVVFDGRDTYYIENEPNGPDRKHFLIRHSDLKHEHKCGYEGGINSTHDIELSHMTEFNRIMRYKRAAPSNNIIRGPYNANRRSNYVELVLVVDNKVFTSLDSDITKVHQHCKDIANIINALYVPLNIFIALLGVVIWTDKNQASLSSDGDKTLRNFLNYRKEILIREHPNDNAQLLTGEVFEGGVVGKALKGPICTYEFSGGVSMDHSKVIAIVATTIAHEMGHNFGMEHDTDECKCPDERCIMSSSSSSVAPTHWSSCSIDQLNLAFHHGMNYCLKNKPAKLFESPICGNGFVEADEQCDCGLPQYCNNSCCNPYTCKLYPNATCATGSCCDLATCSPRNAGILCRETSGECDLPEYCNGDSEYCPNDVFKRDTEDCNDGESYCYQGSCRSHTDQCKILWGPSGASSEQCYEKNINGSRHGNCGYDKFKKEYLTCQPQDAKCGMLQCRHLNERLEFGMESVAVLSHSFINHRGSIVPCRTVVIDLGLQFVDPGLTPDGAKCADNKMCVSQKCLSIDSLRSDGRVLECPNCNGNGICNSKGHCHCNDGYEPPFCDGPGVGGSIDSGPASDPDSGRFFTKLMYIFFIGVIPCCSLFALFIYYWRQNNFQLLRKSPNLPKPNIKHHIAKGSGSPQTPTFTSSSTNSPEDINSSLLRPTSDVENNFLFGKFKGFTLKPLPDKTNASNSPKVAYVQPVSKSVNDDDLHIVPSREAPPPPIPKHQGVNSQIDKFNNLAAPPALPPLNKGSTARPLISNPVLETSTSNAKELPLNVKQQSNSLRSAPSPPLSTVQSYDSLVPDVLINPIATVEPKKPKDGTLSRIQSFLKKDKQPEKVQKQLQKIDKDKLKDIQISSPIMITQVPLKDADDVSTAERKANLNRAQSMRDPPSPPIQKPSLQSFGSMRNPRPKSIVDRPTLPPPPRPVQASTTSVEKPNNVYDETREAGTPDNIYAVIEESPMSPPKQQGSIESMGLLGEIVNEIESRKFDAIYIASTLKKSPDDSLYANVKTPVEDDYQPESNASTTSSGYMKPITAPVARIPPSQSLNKMPSTTSSNSLSSFKSAKSSSGPTSDKSITSPQDSVTSPTQPKVDTKMKKSSSDLAKKTAQDSEYKTPTSNKPITEDTKRPILKKTATPPSITLPKKTISSSIRKRSPSPKGTTAASSLSKNPSKPKTFSKPAVTSSTKSTTSASTAKTPSSLSNGSIKTLSSASTNKTLSAAANKKSNVAALQQKFESANNPK</sequence>
<feature type="compositionally biased region" description="Polar residues" evidence="9">
    <location>
        <begin position="942"/>
        <end position="961"/>
    </location>
</feature>
<keyword evidence="14" id="KW-1185">Reference proteome</keyword>
<keyword evidence="4" id="KW-0645">Protease</keyword>
<feature type="compositionally biased region" description="Low complexity" evidence="9">
    <location>
        <begin position="1345"/>
        <end position="1367"/>
    </location>
</feature>
<dbReference type="InterPro" id="IPR034027">
    <property type="entry name" value="Reprolysin_adamalysin"/>
</dbReference>
<dbReference type="SMART" id="SM00050">
    <property type="entry name" value="DISIN"/>
    <property type="match status" value="1"/>
</dbReference>
<keyword evidence="3 10" id="KW-1133">Transmembrane helix</keyword>
<dbReference type="GO" id="GO:0016020">
    <property type="term" value="C:membrane"/>
    <property type="evidence" value="ECO:0007669"/>
    <property type="project" value="UniProtKB-SubCell"/>
</dbReference>
<dbReference type="CDD" id="cd04269">
    <property type="entry name" value="ZnMc_adamalysin_II_like"/>
    <property type="match status" value="1"/>
</dbReference>
<dbReference type="PANTHER" id="PTHR11905:SF159">
    <property type="entry name" value="ADAM METALLOPROTEASE"/>
    <property type="match status" value="1"/>
</dbReference>
<feature type="domain" description="Peptidase M12B" evidence="12">
    <location>
        <begin position="256"/>
        <end position="452"/>
    </location>
</feature>
<feature type="compositionally biased region" description="Polar residues" evidence="9">
    <location>
        <begin position="1186"/>
        <end position="1196"/>
    </location>
</feature>
<keyword evidence="8" id="KW-0479">Metal-binding</keyword>
<evidence type="ECO:0000256" key="6">
    <source>
        <dbReference type="ARBA" id="ARBA00023157"/>
    </source>
</evidence>
<dbReference type="FunFam" id="4.10.70.10:FF:000001">
    <property type="entry name" value="Disintegrin and metalloproteinase domain-containing protein 22"/>
    <property type="match status" value="1"/>
</dbReference>
<feature type="disulfide bond" evidence="7">
    <location>
        <begin position="518"/>
        <end position="538"/>
    </location>
</feature>
<feature type="compositionally biased region" description="Polar residues" evidence="9">
    <location>
        <begin position="1247"/>
        <end position="1258"/>
    </location>
</feature>
<dbReference type="PROSITE" id="PS01186">
    <property type="entry name" value="EGF_2"/>
    <property type="match status" value="1"/>
</dbReference>
<name>A0A9N9RW75_9DIPT</name>
<reference evidence="13" key="2">
    <citation type="submission" date="2022-10" db="EMBL/GenBank/DDBJ databases">
        <authorList>
            <consortium name="ENA_rothamsted_submissions"/>
            <consortium name="culmorum"/>
            <person name="King R."/>
        </authorList>
    </citation>
    <scope>NUCLEOTIDE SEQUENCE</scope>
</reference>
<evidence type="ECO:0000256" key="2">
    <source>
        <dbReference type="ARBA" id="ARBA00022692"/>
    </source>
</evidence>
<keyword evidence="4" id="KW-0378">Hydrolase</keyword>
<proteinExistence type="predicted"/>
<dbReference type="GO" id="GO:0006509">
    <property type="term" value="P:membrane protein ectodomain proteolysis"/>
    <property type="evidence" value="ECO:0007669"/>
    <property type="project" value="TreeGrafter"/>
</dbReference>
<dbReference type="InterPro" id="IPR001762">
    <property type="entry name" value="Disintegrin_dom"/>
</dbReference>
<dbReference type="SUPFAM" id="SSF57552">
    <property type="entry name" value="Blood coagulation inhibitor (disintegrin)"/>
    <property type="match status" value="1"/>
</dbReference>
<dbReference type="Gene3D" id="4.10.70.10">
    <property type="entry name" value="Disintegrin domain"/>
    <property type="match status" value="1"/>
</dbReference>
<dbReference type="OrthoDB" id="5951731at2759"/>
<feature type="compositionally biased region" description="Polar residues" evidence="9">
    <location>
        <begin position="1327"/>
        <end position="1342"/>
    </location>
</feature>
<dbReference type="GO" id="GO:0004222">
    <property type="term" value="F:metalloendopeptidase activity"/>
    <property type="evidence" value="ECO:0007669"/>
    <property type="project" value="InterPro"/>
</dbReference>
<dbReference type="Pfam" id="PF01421">
    <property type="entry name" value="Reprolysin"/>
    <property type="match status" value="1"/>
</dbReference>
<feature type="binding site" evidence="8">
    <location>
        <position position="396"/>
    </location>
    <ligand>
        <name>Zn(2+)</name>
        <dbReference type="ChEBI" id="CHEBI:29105"/>
        <note>catalytic</note>
    </ligand>
</feature>
<feature type="binding site" evidence="8">
    <location>
        <position position="392"/>
    </location>
    <ligand>
        <name>Zn(2+)</name>
        <dbReference type="ChEBI" id="CHEBI:29105"/>
        <note>catalytic</note>
    </ligand>
</feature>
<evidence type="ECO:0000259" key="11">
    <source>
        <dbReference type="PROSITE" id="PS50214"/>
    </source>
</evidence>
<accession>A0A9N9RW75</accession>
<dbReference type="FunFam" id="3.40.390.10:FF:000002">
    <property type="entry name" value="Disintegrin and metalloproteinase domain-containing protein 22"/>
    <property type="match status" value="1"/>
</dbReference>
<dbReference type="InterPro" id="IPR000742">
    <property type="entry name" value="EGF"/>
</dbReference>
<dbReference type="PROSITE" id="PS50215">
    <property type="entry name" value="ADAM_MEPRO"/>
    <property type="match status" value="1"/>
</dbReference>
<evidence type="ECO:0000313" key="14">
    <source>
        <dbReference type="Proteomes" id="UP001153620"/>
    </source>
</evidence>
<dbReference type="InterPro" id="IPR006586">
    <property type="entry name" value="ADAM_Cys-rich"/>
</dbReference>
<keyword evidence="8" id="KW-0862">Zinc</keyword>
<protein>
    <submittedName>
        <fullName evidence="13">Uncharacterized protein</fullName>
    </submittedName>
</protein>